<feature type="region of interest" description="Disordered" evidence="1">
    <location>
        <begin position="1"/>
        <end position="122"/>
    </location>
</feature>
<proteinExistence type="predicted"/>
<feature type="compositionally biased region" description="Low complexity" evidence="1">
    <location>
        <begin position="306"/>
        <end position="316"/>
    </location>
</feature>
<feature type="region of interest" description="Disordered" evidence="1">
    <location>
        <begin position="187"/>
        <end position="215"/>
    </location>
</feature>
<dbReference type="WBParaSite" id="PSAMB.scaffold54size92479.g1336.t1">
    <property type="protein sequence ID" value="PSAMB.scaffold54size92479.g1336.t1"/>
    <property type="gene ID" value="PSAMB.scaffold54size92479.g1336"/>
</dbReference>
<keyword evidence="2" id="KW-1185">Reference proteome</keyword>
<protein>
    <submittedName>
        <fullName evidence="3">Uncharacterized protein</fullName>
    </submittedName>
</protein>
<dbReference type="InterPro" id="IPR000956">
    <property type="entry name" value="Stathmin_fam"/>
</dbReference>
<feature type="compositionally biased region" description="Basic and acidic residues" evidence="1">
    <location>
        <begin position="191"/>
        <end position="215"/>
    </location>
</feature>
<dbReference type="Pfam" id="PF00836">
    <property type="entry name" value="Stathmin"/>
    <property type="match status" value="1"/>
</dbReference>
<evidence type="ECO:0000256" key="1">
    <source>
        <dbReference type="SAM" id="MobiDB-lite"/>
    </source>
</evidence>
<dbReference type="Gene3D" id="6.10.280.30">
    <property type="match status" value="1"/>
</dbReference>
<feature type="compositionally biased region" description="Polar residues" evidence="1">
    <location>
        <begin position="65"/>
        <end position="76"/>
    </location>
</feature>
<feature type="region of interest" description="Disordered" evidence="1">
    <location>
        <begin position="264"/>
        <end position="316"/>
    </location>
</feature>
<evidence type="ECO:0000313" key="2">
    <source>
        <dbReference type="Proteomes" id="UP000887566"/>
    </source>
</evidence>
<sequence>MGCGSSKTTLVRAIDTTKPPPTPKARKTSASKPRSADLDAIRKRKTTTRPDSNTSAATVAAVQMRGQSAKSTQSADSGIGLASRGDSAQASNKRLAPIGRPLTSAGISPSLAPPRIRREQPADEKKILESLKQEGLLGEKSTSTSKGGLVYEIPLDELRPATSKGPPRRLARLKLENRKKELELSKQTLKAKLDSAERRRRQREQEKVARSRDKDTKNLDIRLSLVDFDKNKQMSKRSTVDEKLQEHAQKKQEYLDGMRTKLAARERRGSRQRSQLPVGVDPLELEIMSPKPPVINIDDLPVGGPSSQSSQSRFQF</sequence>
<name>A0A914WWA4_9BILA</name>
<reference evidence="3" key="1">
    <citation type="submission" date="2022-11" db="UniProtKB">
        <authorList>
            <consortium name="WormBaseParasite"/>
        </authorList>
    </citation>
    <scope>IDENTIFICATION</scope>
</reference>
<dbReference type="Proteomes" id="UP000887566">
    <property type="component" value="Unplaced"/>
</dbReference>
<dbReference type="AlphaFoldDB" id="A0A914WWA4"/>
<evidence type="ECO:0000313" key="3">
    <source>
        <dbReference type="WBParaSite" id="PSAMB.scaffold54size92479.g1336.t1"/>
    </source>
</evidence>
<dbReference type="GO" id="GO:0031110">
    <property type="term" value="P:regulation of microtubule polymerization or depolymerization"/>
    <property type="evidence" value="ECO:0007669"/>
    <property type="project" value="InterPro"/>
</dbReference>
<organism evidence="2 3">
    <name type="scientific">Plectus sambesii</name>
    <dbReference type="NCBI Taxonomy" id="2011161"/>
    <lineage>
        <taxon>Eukaryota</taxon>
        <taxon>Metazoa</taxon>
        <taxon>Ecdysozoa</taxon>
        <taxon>Nematoda</taxon>
        <taxon>Chromadorea</taxon>
        <taxon>Plectida</taxon>
        <taxon>Plectina</taxon>
        <taxon>Plectoidea</taxon>
        <taxon>Plectidae</taxon>
        <taxon>Plectus</taxon>
    </lineage>
</organism>
<accession>A0A914WWA4</accession>